<dbReference type="OMA" id="SAYVAYH"/>
<dbReference type="InParanoid" id="S2J8I9"/>
<evidence type="ECO:0000313" key="3">
    <source>
        <dbReference type="Proteomes" id="UP000014254"/>
    </source>
</evidence>
<organism evidence="2 3">
    <name type="scientific">Mucor circinelloides f. circinelloides (strain 1006PhL)</name>
    <name type="common">Mucormycosis agent</name>
    <name type="synonym">Calyptromyces circinelloides</name>
    <dbReference type="NCBI Taxonomy" id="1220926"/>
    <lineage>
        <taxon>Eukaryota</taxon>
        <taxon>Fungi</taxon>
        <taxon>Fungi incertae sedis</taxon>
        <taxon>Mucoromycota</taxon>
        <taxon>Mucoromycotina</taxon>
        <taxon>Mucoromycetes</taxon>
        <taxon>Mucorales</taxon>
        <taxon>Mucorineae</taxon>
        <taxon>Mucoraceae</taxon>
        <taxon>Mucor</taxon>
    </lineage>
</organism>
<dbReference type="OrthoDB" id="2247002at2759"/>
<feature type="region of interest" description="Disordered" evidence="1">
    <location>
        <begin position="134"/>
        <end position="176"/>
    </location>
</feature>
<proteinExistence type="predicted"/>
<evidence type="ECO:0000313" key="2">
    <source>
        <dbReference type="EMBL" id="EPB85949.1"/>
    </source>
</evidence>
<protein>
    <submittedName>
        <fullName evidence="2">Uncharacterized protein</fullName>
    </submittedName>
</protein>
<dbReference type="EMBL" id="KE124000">
    <property type="protein sequence ID" value="EPB85949.1"/>
    <property type="molecule type" value="Genomic_DNA"/>
</dbReference>
<evidence type="ECO:0000256" key="1">
    <source>
        <dbReference type="SAM" id="MobiDB-lite"/>
    </source>
</evidence>
<gene>
    <name evidence="2" type="ORF">HMPREF1544_07281</name>
</gene>
<name>S2J8I9_MUCC1</name>
<keyword evidence="3" id="KW-1185">Reference proteome</keyword>
<reference evidence="3" key="1">
    <citation type="submission" date="2013-05" db="EMBL/GenBank/DDBJ databases">
        <title>The Genome sequence of Mucor circinelloides f. circinelloides 1006PhL.</title>
        <authorList>
            <consortium name="The Broad Institute Genomics Platform"/>
            <person name="Cuomo C."/>
            <person name="Earl A."/>
            <person name="Findley K."/>
            <person name="Lee S.C."/>
            <person name="Walker B."/>
            <person name="Young S."/>
            <person name="Zeng Q."/>
            <person name="Gargeya S."/>
            <person name="Fitzgerald M."/>
            <person name="Haas B."/>
            <person name="Abouelleil A."/>
            <person name="Allen A.W."/>
            <person name="Alvarado L."/>
            <person name="Arachchi H.M."/>
            <person name="Berlin A.M."/>
            <person name="Chapman S.B."/>
            <person name="Gainer-Dewar J."/>
            <person name="Goldberg J."/>
            <person name="Griggs A."/>
            <person name="Gujja S."/>
            <person name="Hansen M."/>
            <person name="Howarth C."/>
            <person name="Imamovic A."/>
            <person name="Ireland A."/>
            <person name="Larimer J."/>
            <person name="McCowan C."/>
            <person name="Murphy C."/>
            <person name="Pearson M."/>
            <person name="Poon T.W."/>
            <person name="Priest M."/>
            <person name="Roberts A."/>
            <person name="Saif S."/>
            <person name="Shea T."/>
            <person name="Sisk P."/>
            <person name="Sykes S."/>
            <person name="Wortman J."/>
            <person name="Nusbaum C."/>
            <person name="Birren B."/>
        </authorList>
    </citation>
    <scope>NUCLEOTIDE SEQUENCE [LARGE SCALE GENOMIC DNA]</scope>
    <source>
        <strain evidence="3">1006PhL</strain>
    </source>
</reference>
<accession>S2J8I9</accession>
<sequence length="176" mass="19983">MNVELLGSSEWKRSNVGKKLGEFQQIKNIRTNTAILETIESMPLNDDQRSKIFFFAGDVGYMMAIKKVDSAYVAYHIGDLALLVSLSCLDDFKQTLDLLFSFRHHHFELKRILAPSCRRQANSQVLNMYRCGNASAKRSSSPGTFFSPKKKQQKKIPAENPTKTITIESDEDDETN</sequence>
<dbReference type="Proteomes" id="UP000014254">
    <property type="component" value="Unassembled WGS sequence"/>
</dbReference>
<dbReference type="AlphaFoldDB" id="S2J8I9"/>
<dbReference type="VEuPathDB" id="FungiDB:HMPREF1544_07281"/>